<dbReference type="Proteomes" id="UP000198345">
    <property type="component" value="Unassembled WGS sequence"/>
</dbReference>
<dbReference type="AlphaFoldDB" id="A0A226HA02"/>
<organism evidence="1 2">
    <name type="scientific">Flavobacterium hercynium</name>
    <dbReference type="NCBI Taxonomy" id="387094"/>
    <lineage>
        <taxon>Bacteria</taxon>
        <taxon>Pseudomonadati</taxon>
        <taxon>Bacteroidota</taxon>
        <taxon>Flavobacteriia</taxon>
        <taxon>Flavobacteriales</taxon>
        <taxon>Flavobacteriaceae</taxon>
        <taxon>Flavobacterium</taxon>
    </lineage>
</organism>
<dbReference type="OrthoDB" id="1274094at2"/>
<dbReference type="RefSeq" id="WP_089050261.1">
    <property type="nucleotide sequence ID" value="NZ_FXTV01000009.1"/>
</dbReference>
<accession>A0A226HA02</accession>
<dbReference type="PROSITE" id="PS51257">
    <property type="entry name" value="PROKAR_LIPOPROTEIN"/>
    <property type="match status" value="1"/>
</dbReference>
<dbReference type="EMBL" id="MUGW01000025">
    <property type="protein sequence ID" value="OXA90471.1"/>
    <property type="molecule type" value="Genomic_DNA"/>
</dbReference>
<comment type="caution">
    <text evidence="1">The sequence shown here is derived from an EMBL/GenBank/DDBJ whole genome shotgun (WGS) entry which is preliminary data.</text>
</comment>
<evidence type="ECO:0000313" key="1">
    <source>
        <dbReference type="EMBL" id="OXA90471.1"/>
    </source>
</evidence>
<evidence type="ECO:0000313" key="2">
    <source>
        <dbReference type="Proteomes" id="UP000198345"/>
    </source>
</evidence>
<name>A0A226HA02_9FLAO</name>
<keyword evidence="2" id="KW-1185">Reference proteome</keyword>
<proteinExistence type="predicted"/>
<protein>
    <recommendedName>
        <fullName evidence="3">PepSY domain-containing protein</fullName>
    </recommendedName>
</protein>
<evidence type="ECO:0008006" key="3">
    <source>
        <dbReference type="Google" id="ProtNLM"/>
    </source>
</evidence>
<sequence length="281" mass="34212">MKKVLFLLFIITTYSCNSQIKATSKKTKNNQNKNEVRYFNIEQYKDWEIDNRYSQAEDDKFLKKDSERVQIWSHKGKIQIERSSVINPYRRTYVYDKKTGILRVFVMEFYQISIGIEKTYDEKGVHLYEIDNDKPYKFSLQQLIEKVKKEYDIDLEDRRQNAVADRWLEGDAQKPYYEVYMRSKKSPNYEMDCIIIDGTTGEILFKTILSRYDEHAVPPFDQYLEIKEKKEQEDNAFYKNYKGKNYTKKEWEAFEEEWFRDYEERKKGGNFFLDNIFKKNR</sequence>
<reference evidence="1 2" key="1">
    <citation type="submission" date="2016-11" db="EMBL/GenBank/DDBJ databases">
        <title>Whole genomes of Flavobacteriaceae.</title>
        <authorList>
            <person name="Stine C."/>
            <person name="Li C."/>
            <person name="Tadesse D."/>
        </authorList>
    </citation>
    <scope>NUCLEOTIDE SEQUENCE [LARGE SCALE GENOMIC DNA]</scope>
    <source>
        <strain evidence="1 2">DSM 18292</strain>
    </source>
</reference>
<gene>
    <name evidence="1" type="ORF">B0A66_12955</name>
</gene>